<evidence type="ECO:0000313" key="9">
    <source>
        <dbReference type="Proteomes" id="UP000557566"/>
    </source>
</evidence>
<dbReference type="InterPro" id="IPR038491">
    <property type="entry name" value="Velvet_dom_sf"/>
</dbReference>
<comment type="caution">
    <text evidence="8">The sequence shown here is derived from an EMBL/GenBank/DDBJ whole genome shotgun (WGS) entry which is preliminary data.</text>
</comment>
<dbReference type="OrthoDB" id="3056235at2759"/>
<proteinExistence type="predicted"/>
<organism evidence="8 9">
    <name type="scientific">Ophiocordyceps sinensis</name>
    <dbReference type="NCBI Taxonomy" id="72228"/>
    <lineage>
        <taxon>Eukaryota</taxon>
        <taxon>Fungi</taxon>
        <taxon>Dikarya</taxon>
        <taxon>Ascomycota</taxon>
        <taxon>Pezizomycotina</taxon>
        <taxon>Sordariomycetes</taxon>
        <taxon>Hypocreomycetidae</taxon>
        <taxon>Hypocreales</taxon>
        <taxon>Ophiocordycipitaceae</taxon>
        <taxon>Ophiocordyceps</taxon>
    </lineage>
</organism>
<keyword evidence="5" id="KW-0539">Nucleus</keyword>
<reference evidence="8 9" key="1">
    <citation type="journal article" date="2020" name="Genome Biol. Evol.">
        <title>A new high-quality draft genome assembly of the Chinese cordyceps Ophiocordyceps sinensis.</title>
        <authorList>
            <person name="Shu R."/>
            <person name="Zhang J."/>
            <person name="Meng Q."/>
            <person name="Zhang H."/>
            <person name="Zhou G."/>
            <person name="Li M."/>
            <person name="Wu P."/>
            <person name="Zhao Y."/>
            <person name="Chen C."/>
            <person name="Qin Q."/>
        </authorList>
    </citation>
    <scope>NUCLEOTIDE SEQUENCE [LARGE SCALE GENOMIC DNA]</scope>
    <source>
        <strain evidence="8 9">IOZ07</strain>
    </source>
</reference>
<keyword evidence="3" id="KW-0805">Transcription regulation</keyword>
<dbReference type="InterPro" id="IPR021740">
    <property type="entry name" value="Velvet"/>
</dbReference>
<dbReference type="AlphaFoldDB" id="A0A8H4PG75"/>
<dbReference type="PANTHER" id="PTHR33572">
    <property type="entry name" value="SPORE DEVELOPMENT REGULATOR VOSA"/>
    <property type="match status" value="1"/>
</dbReference>
<evidence type="ECO:0000256" key="5">
    <source>
        <dbReference type="ARBA" id="ARBA00023242"/>
    </source>
</evidence>
<evidence type="ECO:0000259" key="7">
    <source>
        <dbReference type="PROSITE" id="PS51821"/>
    </source>
</evidence>
<evidence type="ECO:0000313" key="8">
    <source>
        <dbReference type="EMBL" id="KAF4504382.1"/>
    </source>
</evidence>
<feature type="domain" description="Velvet" evidence="7">
    <location>
        <begin position="361"/>
        <end position="544"/>
    </location>
</feature>
<comment type="subcellular location">
    <subcellularLocation>
        <location evidence="1">Nucleus</location>
    </subcellularLocation>
</comment>
<dbReference type="GO" id="GO:0030435">
    <property type="term" value="P:sporulation resulting in formation of a cellular spore"/>
    <property type="evidence" value="ECO:0007669"/>
    <property type="project" value="UniProtKB-KW"/>
</dbReference>
<keyword evidence="9" id="KW-1185">Reference proteome</keyword>
<dbReference type="PROSITE" id="PS51821">
    <property type="entry name" value="VELVET"/>
    <property type="match status" value="1"/>
</dbReference>
<evidence type="ECO:0000256" key="6">
    <source>
        <dbReference type="SAM" id="MobiDB-lite"/>
    </source>
</evidence>
<feature type="region of interest" description="Disordered" evidence="6">
    <location>
        <begin position="93"/>
        <end position="114"/>
    </location>
</feature>
<dbReference type="PANTHER" id="PTHR33572:SF17">
    <property type="entry name" value="SEXUAL DEVELOPMENT REGULATOR VELC"/>
    <property type="match status" value="1"/>
</dbReference>
<sequence length="581" mass="64210">MERASPRHERSAGMHYWLPGTVYKSLARSAFGPYRVPTGTHHRHVTPALASHVNQTLPKGTCLAVLTKPWPKASIRPFHVCPVWSDRASKSPVWSNAASPRSQRTACNNTPPPPVPVHSLAGFVGLRRRTVSTREPAMQITVSLNQSSAYTFGREMSRQGDRSDWQLIRVASGHDSAGPSPRKGVPYWRQHPNEASLFCLKTLHIHIAAPTVSFQVPSRPSDLRHSSILVPRIADSTWPSPPISVTGNQSQELHWLLQMGALALGQAVMNQSRMSPSAVDIEPRGHGAFEDMSPPYEGWEADGQGHLLHGHGLGHHPGHHLGHHFHHPVRHHYSTHGFAAADGTPIPGMPNLLGAGRAQALSDIGFRLSLRQQPKAARACGFGDRDRRVIDPPPIVQLIVESSSMTEDEVHSYLRYESYVMNCAICDESGTRDASLMPEEYQHQRRLMGSLVGTPFVGQDEKGEEGCFFCFGDLSCRTPGAFRLKFTLIMIDPARAGMIRHFPILTEALSDVFHVYSAKEFPGMLPSSNLAKRLKEQGCIISIKKGNDRSRNPRAQGALSDMDEDDGEGSQAQRRRRMARD</sequence>
<dbReference type="Pfam" id="PF11754">
    <property type="entry name" value="Velvet"/>
    <property type="match status" value="2"/>
</dbReference>
<feature type="region of interest" description="Disordered" evidence="6">
    <location>
        <begin position="545"/>
        <end position="581"/>
    </location>
</feature>
<protein>
    <recommendedName>
        <fullName evidence="7">Velvet domain-containing protein</fullName>
    </recommendedName>
</protein>
<evidence type="ECO:0000256" key="3">
    <source>
        <dbReference type="ARBA" id="ARBA00023015"/>
    </source>
</evidence>
<name>A0A8H4PG75_9HYPO</name>
<accession>A0A8H4PG75</accession>
<feature type="compositionally biased region" description="Polar residues" evidence="6">
    <location>
        <begin position="93"/>
        <end position="109"/>
    </location>
</feature>
<evidence type="ECO:0000256" key="4">
    <source>
        <dbReference type="ARBA" id="ARBA00023163"/>
    </source>
</evidence>
<evidence type="ECO:0000256" key="1">
    <source>
        <dbReference type="ARBA" id="ARBA00004123"/>
    </source>
</evidence>
<keyword evidence="2" id="KW-0749">Sporulation</keyword>
<dbReference type="EMBL" id="JAAVMX010000011">
    <property type="protein sequence ID" value="KAF4504382.1"/>
    <property type="molecule type" value="Genomic_DNA"/>
</dbReference>
<gene>
    <name evidence="8" type="ORF">G6O67_008538</name>
</gene>
<dbReference type="Gene3D" id="2.60.40.3960">
    <property type="entry name" value="Velvet domain"/>
    <property type="match status" value="1"/>
</dbReference>
<dbReference type="GO" id="GO:0005634">
    <property type="term" value="C:nucleus"/>
    <property type="evidence" value="ECO:0007669"/>
    <property type="project" value="UniProtKB-SubCell"/>
</dbReference>
<dbReference type="InterPro" id="IPR037525">
    <property type="entry name" value="Velvet_dom"/>
</dbReference>
<keyword evidence="4" id="KW-0804">Transcription</keyword>
<dbReference type="Proteomes" id="UP000557566">
    <property type="component" value="Unassembled WGS sequence"/>
</dbReference>
<evidence type="ECO:0000256" key="2">
    <source>
        <dbReference type="ARBA" id="ARBA00022969"/>
    </source>
</evidence>